<dbReference type="Proteomes" id="UP001589894">
    <property type="component" value="Unassembled WGS sequence"/>
</dbReference>
<dbReference type="SUPFAM" id="SSF53254">
    <property type="entry name" value="Phosphoglycerate mutase-like"/>
    <property type="match status" value="1"/>
</dbReference>
<dbReference type="Pfam" id="PF00300">
    <property type="entry name" value="His_Phos_1"/>
    <property type="match status" value="1"/>
</dbReference>
<dbReference type="InterPro" id="IPR013078">
    <property type="entry name" value="His_Pase_superF_clade-1"/>
</dbReference>
<name>A0ABV6NYB1_9ACTN</name>
<organism evidence="1 2">
    <name type="scientific">Plantactinospora siamensis</name>
    <dbReference type="NCBI Taxonomy" id="555372"/>
    <lineage>
        <taxon>Bacteria</taxon>
        <taxon>Bacillati</taxon>
        <taxon>Actinomycetota</taxon>
        <taxon>Actinomycetes</taxon>
        <taxon>Micromonosporales</taxon>
        <taxon>Micromonosporaceae</taxon>
        <taxon>Plantactinospora</taxon>
    </lineage>
</organism>
<accession>A0ABV6NYB1</accession>
<dbReference type="RefSeq" id="WP_377339944.1">
    <property type="nucleotide sequence ID" value="NZ_JBHLUE010000012.1"/>
</dbReference>
<sequence length="191" mass="20601">MAEIILIRHGQTEWSAAGRHTSHTDVPLTPDGERQAAALAPALAGRRFAAVLVSPRRRARHTAELAGLTVSDIEPDLAEWDYGAYEGRTTADIRAERPDWDLWSDGCPGGESPEQVAARLDRVLARAATLLDTGDVALVAHGHSLRVATARWIGLAAADGGRFRLDTGTLSALGFERDRRVLLRWNAPVAG</sequence>
<evidence type="ECO:0000313" key="2">
    <source>
        <dbReference type="Proteomes" id="UP001589894"/>
    </source>
</evidence>
<dbReference type="InterPro" id="IPR029033">
    <property type="entry name" value="His_PPase_superfam"/>
</dbReference>
<reference evidence="1 2" key="1">
    <citation type="submission" date="2024-09" db="EMBL/GenBank/DDBJ databases">
        <authorList>
            <person name="Sun Q."/>
            <person name="Mori K."/>
        </authorList>
    </citation>
    <scope>NUCLEOTIDE SEQUENCE [LARGE SCALE GENOMIC DNA]</scope>
    <source>
        <strain evidence="1 2">TBRC 2205</strain>
    </source>
</reference>
<protein>
    <submittedName>
        <fullName evidence="1">Histidine phosphatase family protein</fullName>
    </submittedName>
</protein>
<dbReference type="CDD" id="cd07067">
    <property type="entry name" value="HP_PGM_like"/>
    <property type="match status" value="1"/>
</dbReference>
<keyword evidence="2" id="KW-1185">Reference proteome</keyword>
<dbReference type="SMART" id="SM00855">
    <property type="entry name" value="PGAM"/>
    <property type="match status" value="1"/>
</dbReference>
<evidence type="ECO:0000313" key="1">
    <source>
        <dbReference type="EMBL" id="MFC0565766.1"/>
    </source>
</evidence>
<comment type="caution">
    <text evidence="1">The sequence shown here is derived from an EMBL/GenBank/DDBJ whole genome shotgun (WGS) entry which is preliminary data.</text>
</comment>
<dbReference type="EMBL" id="JBHLUE010000012">
    <property type="protein sequence ID" value="MFC0565766.1"/>
    <property type="molecule type" value="Genomic_DNA"/>
</dbReference>
<dbReference type="PANTHER" id="PTHR48100">
    <property type="entry name" value="BROAD-SPECIFICITY PHOSPHATASE YOR283W-RELATED"/>
    <property type="match status" value="1"/>
</dbReference>
<dbReference type="PANTHER" id="PTHR48100:SF15">
    <property type="entry name" value="SEDOHEPTULOSE 1,7-BISPHOSPHATASE"/>
    <property type="match status" value="1"/>
</dbReference>
<proteinExistence type="predicted"/>
<dbReference type="Gene3D" id="3.40.50.1240">
    <property type="entry name" value="Phosphoglycerate mutase-like"/>
    <property type="match status" value="1"/>
</dbReference>
<gene>
    <name evidence="1" type="ORF">ACFFHU_16705</name>
</gene>
<dbReference type="InterPro" id="IPR050275">
    <property type="entry name" value="PGM_Phosphatase"/>
</dbReference>